<protein>
    <submittedName>
        <fullName evidence="1">Uncharacterized protein</fullName>
    </submittedName>
</protein>
<evidence type="ECO:0000313" key="2">
    <source>
        <dbReference type="Proteomes" id="UP001143372"/>
    </source>
</evidence>
<accession>A0A9W6J304</accession>
<name>A0A9W6J304_9HYPH</name>
<sequence>MSDRKTAGAKPAVFATGVELMRIAALIVVALAVPAAQAAAAAPKTFEVASKVGRSNVRFRAILHPQADACSAAQIKTLRAKVLAEGEAHMRAHLKEVIAKSKTDASAPNEFFGLSYLVGCPADGGAWVAFPAQGPNKAVSRFSPVEGWSPMAPL</sequence>
<organism evidence="1 2">
    <name type="scientific">Hansschlegelia plantiphila</name>
    <dbReference type="NCBI Taxonomy" id="374655"/>
    <lineage>
        <taxon>Bacteria</taxon>
        <taxon>Pseudomonadati</taxon>
        <taxon>Pseudomonadota</taxon>
        <taxon>Alphaproteobacteria</taxon>
        <taxon>Hyphomicrobiales</taxon>
        <taxon>Methylopilaceae</taxon>
        <taxon>Hansschlegelia</taxon>
    </lineage>
</organism>
<proteinExistence type="predicted"/>
<evidence type="ECO:0000313" key="1">
    <source>
        <dbReference type="EMBL" id="GLK68354.1"/>
    </source>
</evidence>
<dbReference type="RefSeq" id="WP_271168599.1">
    <property type="nucleotide sequence ID" value="NZ_BSFI01000008.1"/>
</dbReference>
<dbReference type="AlphaFoldDB" id="A0A9W6J304"/>
<reference evidence="1" key="1">
    <citation type="journal article" date="2014" name="Int. J. Syst. Evol. Microbiol.">
        <title>Complete genome sequence of Corynebacterium casei LMG S-19264T (=DSM 44701T), isolated from a smear-ripened cheese.</title>
        <authorList>
            <consortium name="US DOE Joint Genome Institute (JGI-PGF)"/>
            <person name="Walter F."/>
            <person name="Albersmeier A."/>
            <person name="Kalinowski J."/>
            <person name="Ruckert C."/>
        </authorList>
    </citation>
    <scope>NUCLEOTIDE SEQUENCE</scope>
    <source>
        <strain evidence="1">VKM B-2347</strain>
    </source>
</reference>
<dbReference type="Proteomes" id="UP001143372">
    <property type="component" value="Unassembled WGS sequence"/>
</dbReference>
<dbReference type="EMBL" id="BSFI01000008">
    <property type="protein sequence ID" value="GLK68354.1"/>
    <property type="molecule type" value="Genomic_DNA"/>
</dbReference>
<gene>
    <name evidence="1" type="ORF">GCM10008179_19920</name>
</gene>
<comment type="caution">
    <text evidence="1">The sequence shown here is derived from an EMBL/GenBank/DDBJ whole genome shotgun (WGS) entry which is preliminary data.</text>
</comment>
<reference evidence="1" key="2">
    <citation type="submission" date="2023-01" db="EMBL/GenBank/DDBJ databases">
        <authorList>
            <person name="Sun Q."/>
            <person name="Evtushenko L."/>
        </authorList>
    </citation>
    <scope>NUCLEOTIDE SEQUENCE</scope>
    <source>
        <strain evidence="1">VKM B-2347</strain>
    </source>
</reference>
<keyword evidence="2" id="KW-1185">Reference proteome</keyword>